<dbReference type="InterPro" id="IPR029063">
    <property type="entry name" value="SAM-dependent_MTases_sf"/>
</dbReference>
<dbReference type="KEGG" id="chq:AQ619_09445"/>
<protein>
    <submittedName>
        <fullName evidence="1">Protein-L-isoaspartate O-methyltransferase</fullName>
    </submittedName>
</protein>
<dbReference type="SUPFAM" id="SSF53335">
    <property type="entry name" value="S-adenosyl-L-methionine-dependent methyltransferases"/>
    <property type="match status" value="1"/>
</dbReference>
<keyword evidence="1" id="KW-0489">Methyltransferase</keyword>
<dbReference type="STRING" id="69395.AQ619_09445"/>
<evidence type="ECO:0000313" key="1">
    <source>
        <dbReference type="EMBL" id="ALL13558.1"/>
    </source>
</evidence>
<sequence length="190" mass="19858">MSTDFAAARLNMVESQIRTADVTDLPLQDALRVVAREAVVPASKAYLAYADAEVEYAPGRWLLRPRDVGKLLQYLKPRAGETALAIAAPYAAAVLEAMGLTVTRLDGEDLTSPAGAGYDVIISEGAVGAAPVAWTKALAIGGRLGVVERAGPVGRATIYVRAEDGLGRRTVFDSTPPVLAGFGAEPGFAF</sequence>
<proteinExistence type="predicted"/>
<name>A0A0P0NZD6_9CAUL</name>
<dbReference type="AlphaFoldDB" id="A0A0P0NZD6"/>
<dbReference type="GO" id="GO:0032259">
    <property type="term" value="P:methylation"/>
    <property type="evidence" value="ECO:0007669"/>
    <property type="project" value="UniProtKB-KW"/>
</dbReference>
<dbReference type="OrthoDB" id="9798496at2"/>
<keyword evidence="1" id="KW-0808">Transferase</keyword>
<dbReference type="RefSeq" id="WP_062146670.1">
    <property type="nucleotide sequence ID" value="NZ_CP013002.1"/>
</dbReference>
<keyword evidence="2" id="KW-1185">Reference proteome</keyword>
<reference evidence="1 2" key="1">
    <citation type="submission" date="2015-10" db="EMBL/GenBank/DDBJ databases">
        <title>Conservation of the essential genome among Caulobacter and Brevundimonas species.</title>
        <authorList>
            <person name="Scott D."/>
            <person name="Ely B."/>
        </authorList>
    </citation>
    <scope>NUCLEOTIDE SEQUENCE [LARGE SCALE GENOMIC DNA]</scope>
    <source>
        <strain evidence="1 2">CB4</strain>
    </source>
</reference>
<gene>
    <name evidence="1" type="ORF">AQ619_09445</name>
</gene>
<evidence type="ECO:0000313" key="2">
    <source>
        <dbReference type="Proteomes" id="UP000056905"/>
    </source>
</evidence>
<dbReference type="Gene3D" id="3.40.50.150">
    <property type="entry name" value="Vaccinia Virus protein VP39"/>
    <property type="match status" value="2"/>
</dbReference>
<dbReference type="EMBL" id="CP013002">
    <property type="protein sequence ID" value="ALL13558.1"/>
    <property type="molecule type" value="Genomic_DNA"/>
</dbReference>
<organism evidence="1 2">
    <name type="scientific">Caulobacter henricii</name>
    <dbReference type="NCBI Taxonomy" id="69395"/>
    <lineage>
        <taxon>Bacteria</taxon>
        <taxon>Pseudomonadati</taxon>
        <taxon>Pseudomonadota</taxon>
        <taxon>Alphaproteobacteria</taxon>
        <taxon>Caulobacterales</taxon>
        <taxon>Caulobacteraceae</taxon>
        <taxon>Caulobacter</taxon>
    </lineage>
</organism>
<accession>A0A0P0NZD6</accession>
<dbReference type="GO" id="GO:0008168">
    <property type="term" value="F:methyltransferase activity"/>
    <property type="evidence" value="ECO:0007669"/>
    <property type="project" value="UniProtKB-KW"/>
</dbReference>
<dbReference type="Proteomes" id="UP000056905">
    <property type="component" value="Chromosome"/>
</dbReference>